<evidence type="ECO:0000313" key="1">
    <source>
        <dbReference type="EMBL" id="ORE02520.1"/>
    </source>
</evidence>
<dbReference type="OrthoDB" id="5592268at2759"/>
<organism evidence="1">
    <name type="scientific">Rhizopus microsporus var. microsporus</name>
    <dbReference type="NCBI Taxonomy" id="86635"/>
    <lineage>
        <taxon>Eukaryota</taxon>
        <taxon>Fungi</taxon>
        <taxon>Fungi incertae sedis</taxon>
        <taxon>Mucoromycota</taxon>
        <taxon>Mucoromycotina</taxon>
        <taxon>Mucoromycetes</taxon>
        <taxon>Mucorales</taxon>
        <taxon>Mucorineae</taxon>
        <taxon>Rhizopodaceae</taxon>
        <taxon>Rhizopus</taxon>
    </lineage>
</organism>
<dbReference type="EMBL" id="KV922046">
    <property type="protein sequence ID" value="ORE02520.1"/>
    <property type="molecule type" value="Genomic_DNA"/>
</dbReference>
<name>A0A1X0QRY2_RHIZD</name>
<reference evidence="1" key="1">
    <citation type="journal article" date="2016" name="Proc. Natl. Acad. Sci. U.S.A.">
        <title>Lipid metabolic changes in an early divergent fungus govern the establishment of a mutualistic symbiosis with endobacteria.</title>
        <authorList>
            <person name="Lastovetsky O.A."/>
            <person name="Gaspar M.L."/>
            <person name="Mondo S.J."/>
            <person name="LaButti K.M."/>
            <person name="Sandor L."/>
            <person name="Grigoriev I.V."/>
            <person name="Henry S.A."/>
            <person name="Pawlowska T.E."/>
        </authorList>
    </citation>
    <scope>NUCLEOTIDE SEQUENCE [LARGE SCALE GENOMIC DNA]</scope>
    <source>
        <strain evidence="1">ATCC 52814</strain>
    </source>
</reference>
<accession>A0A1X0QRY2</accession>
<dbReference type="AlphaFoldDB" id="A0A1X0QRY2"/>
<gene>
    <name evidence="1" type="ORF">BCV72DRAFT_48565</name>
</gene>
<dbReference type="Proteomes" id="UP000242414">
    <property type="component" value="Unassembled WGS sequence"/>
</dbReference>
<sequence>MLATYSNSILALFSAKDQQAIKHSEAVTNSMNKKKKMKERYDKDVTESKQYRIGDKVLMKNHVPKSKFDEKWLGPMEIVKINKNSTYYLMNINARRIEEPVNGNYLVPYRQSRN</sequence>
<dbReference type="Gene3D" id="2.30.30.850">
    <property type="match status" value="1"/>
</dbReference>
<protein>
    <submittedName>
        <fullName evidence="1">Uncharacterized protein</fullName>
    </submittedName>
</protein>
<dbReference type="VEuPathDB" id="FungiDB:BCV72DRAFT_48565"/>
<proteinExistence type="predicted"/>